<gene>
    <name evidence="4" type="ORF">SAMN05421541_13128</name>
</gene>
<dbReference type="InterPro" id="IPR003709">
    <property type="entry name" value="VanY-like_core_dom"/>
</dbReference>
<dbReference type="SUPFAM" id="SSF55166">
    <property type="entry name" value="Hedgehog/DD-peptidase"/>
    <property type="match status" value="1"/>
</dbReference>
<dbReference type="InterPro" id="IPR009045">
    <property type="entry name" value="Zn_M74/Hedgehog-like"/>
</dbReference>
<evidence type="ECO:0000256" key="1">
    <source>
        <dbReference type="SAM" id="MobiDB-lite"/>
    </source>
</evidence>
<dbReference type="Pfam" id="PF02557">
    <property type="entry name" value="VanY"/>
    <property type="match status" value="1"/>
</dbReference>
<keyword evidence="4" id="KW-0378">Hydrolase</keyword>
<organism evidence="4 5">
    <name type="scientific">Actinoplanes philippinensis</name>
    <dbReference type="NCBI Taxonomy" id="35752"/>
    <lineage>
        <taxon>Bacteria</taxon>
        <taxon>Bacillati</taxon>
        <taxon>Actinomycetota</taxon>
        <taxon>Actinomycetes</taxon>
        <taxon>Micromonosporales</taxon>
        <taxon>Micromonosporaceae</taxon>
        <taxon>Actinoplanes</taxon>
    </lineage>
</organism>
<dbReference type="GO" id="GO:0006508">
    <property type="term" value="P:proteolysis"/>
    <property type="evidence" value="ECO:0007669"/>
    <property type="project" value="InterPro"/>
</dbReference>
<feature type="region of interest" description="Disordered" evidence="1">
    <location>
        <begin position="112"/>
        <end position="133"/>
    </location>
</feature>
<dbReference type="Gene3D" id="3.30.1380.10">
    <property type="match status" value="1"/>
</dbReference>
<feature type="region of interest" description="Disordered" evidence="1">
    <location>
        <begin position="74"/>
        <end position="100"/>
    </location>
</feature>
<accession>A0A1I2ML74</accession>
<keyword evidence="4" id="KW-0121">Carboxypeptidase</keyword>
<proteinExistence type="predicted"/>
<dbReference type="PANTHER" id="PTHR34385">
    <property type="entry name" value="D-ALANYL-D-ALANINE CARBOXYPEPTIDASE"/>
    <property type="match status" value="1"/>
</dbReference>
<evidence type="ECO:0000313" key="5">
    <source>
        <dbReference type="Proteomes" id="UP000199645"/>
    </source>
</evidence>
<dbReference type="EMBL" id="FONV01000031">
    <property type="protein sequence ID" value="SFF92254.1"/>
    <property type="molecule type" value="Genomic_DNA"/>
</dbReference>
<sequence length="351" mass="36839">MKKRNRGIRLVAAAAMTLTGVAPMAGAPVAAQAAVPGVAKSYSSLMYRSLTADATMAKLRATLIEQQADLKKRTVTAGKAQKASDSAQKKLATVTAGHSAVHEKLKSAERALSDAKNAVARQSKQRPRNNAAIARAKRAVAAATTVRDARRTRLHQAATELRAAKKVAGATTSAVINALAAADRATRAVTQTQNRIATAGTAAGYAAQAAAISRSVVDEVRPVFTVADTTSVYGTTVHKNVAFAFKRMVDDARADGVVLSGGGFRTKERQIELRTINGCPDVWTAPASSCRVPTAIPGRSLHEIGLAVDVTSGGRTLTRKSKAFAWMTAHAAEYGFVNLPSEAWHWSITGG</sequence>
<dbReference type="GO" id="GO:0004180">
    <property type="term" value="F:carboxypeptidase activity"/>
    <property type="evidence" value="ECO:0007669"/>
    <property type="project" value="UniProtKB-KW"/>
</dbReference>
<dbReference type="STRING" id="35752.SAMN05421541_13128"/>
<keyword evidence="4" id="KW-0645">Protease</keyword>
<reference evidence="4 5" key="1">
    <citation type="submission" date="2016-10" db="EMBL/GenBank/DDBJ databases">
        <authorList>
            <person name="de Groot N.N."/>
        </authorList>
    </citation>
    <scope>NUCLEOTIDE SEQUENCE [LARGE SCALE GENOMIC DNA]</scope>
    <source>
        <strain evidence="4 5">DSM 43019</strain>
    </source>
</reference>
<protein>
    <submittedName>
        <fullName evidence="4">D-alanyl-D-alanine carboxypeptidase</fullName>
    </submittedName>
</protein>
<name>A0A1I2ML74_9ACTN</name>
<feature type="chain" id="PRO_5011475673" evidence="2">
    <location>
        <begin position="34"/>
        <end position="351"/>
    </location>
</feature>
<dbReference type="Proteomes" id="UP000199645">
    <property type="component" value="Unassembled WGS sequence"/>
</dbReference>
<keyword evidence="2" id="KW-0732">Signal</keyword>
<dbReference type="InterPro" id="IPR052179">
    <property type="entry name" value="DD-CPase-like"/>
</dbReference>
<evidence type="ECO:0000259" key="3">
    <source>
        <dbReference type="Pfam" id="PF02557"/>
    </source>
</evidence>
<feature type="signal peptide" evidence="2">
    <location>
        <begin position="1"/>
        <end position="33"/>
    </location>
</feature>
<dbReference type="AlphaFoldDB" id="A0A1I2ML74"/>
<dbReference type="PANTHER" id="PTHR34385:SF1">
    <property type="entry name" value="PEPTIDOGLYCAN L-ALANYL-D-GLUTAMATE ENDOPEPTIDASE CWLK"/>
    <property type="match status" value="1"/>
</dbReference>
<evidence type="ECO:0000313" key="4">
    <source>
        <dbReference type="EMBL" id="SFF92254.1"/>
    </source>
</evidence>
<evidence type="ECO:0000256" key="2">
    <source>
        <dbReference type="SAM" id="SignalP"/>
    </source>
</evidence>
<feature type="compositionally biased region" description="Low complexity" evidence="1">
    <location>
        <begin position="77"/>
        <end position="90"/>
    </location>
</feature>
<dbReference type="CDD" id="cd14814">
    <property type="entry name" value="Peptidase_M15"/>
    <property type="match status" value="1"/>
</dbReference>
<feature type="domain" description="D-alanyl-D-alanine carboxypeptidase-like core" evidence="3">
    <location>
        <begin position="236"/>
        <end position="337"/>
    </location>
</feature>
<dbReference type="RefSeq" id="WP_239144032.1">
    <property type="nucleotide sequence ID" value="NZ_BOMT01000093.1"/>
</dbReference>
<keyword evidence="5" id="KW-1185">Reference proteome</keyword>